<dbReference type="FunFam" id="2.30.30.190:FF:000041">
    <property type="match status" value="1"/>
</dbReference>
<dbReference type="EMBL" id="QDEB01108943">
    <property type="protein sequence ID" value="RZB73458.1"/>
    <property type="molecule type" value="Genomic_DNA"/>
</dbReference>
<protein>
    <submittedName>
        <fullName evidence="3">CAP GLY domain containing protein</fullName>
    </submittedName>
</protein>
<dbReference type="STRING" id="1661398.A0A482VE72"/>
<evidence type="ECO:0000313" key="3">
    <source>
        <dbReference type="EMBL" id="RZB73458.1"/>
    </source>
</evidence>
<dbReference type="InterPro" id="IPR036859">
    <property type="entry name" value="CAP-Gly_dom_sf"/>
</dbReference>
<feature type="compositionally biased region" description="Basic and acidic residues" evidence="1">
    <location>
        <begin position="385"/>
        <end position="396"/>
    </location>
</feature>
<dbReference type="Gene3D" id="2.30.30.190">
    <property type="entry name" value="CAP Gly-rich-like domain"/>
    <property type="match status" value="2"/>
</dbReference>
<evidence type="ECO:0000256" key="1">
    <source>
        <dbReference type="SAM" id="MobiDB-lite"/>
    </source>
</evidence>
<reference evidence="3 4" key="1">
    <citation type="submission" date="2017-03" db="EMBL/GenBank/DDBJ databases">
        <title>Genome of the blue death feigning beetle - Asbolus verrucosus.</title>
        <authorList>
            <person name="Rider S.D."/>
        </authorList>
    </citation>
    <scope>NUCLEOTIDE SEQUENCE [LARGE SCALE GENOMIC DNA]</scope>
    <source>
        <strain evidence="3">Butters</strain>
        <tissue evidence="3">Head and leg muscle</tissue>
    </source>
</reference>
<accession>A0A482VE72</accession>
<feature type="compositionally biased region" description="Basic and acidic residues" evidence="1">
    <location>
        <begin position="314"/>
        <end position="329"/>
    </location>
</feature>
<dbReference type="SUPFAM" id="SSF74924">
    <property type="entry name" value="Cap-Gly domain"/>
    <property type="match status" value="2"/>
</dbReference>
<feature type="region of interest" description="Disordered" evidence="1">
    <location>
        <begin position="314"/>
        <end position="336"/>
    </location>
</feature>
<dbReference type="SMART" id="SM01052">
    <property type="entry name" value="CAP_GLY"/>
    <property type="match status" value="2"/>
</dbReference>
<organism evidence="3 4">
    <name type="scientific">Asbolus verrucosus</name>
    <name type="common">Desert ironclad beetle</name>
    <dbReference type="NCBI Taxonomy" id="1661398"/>
    <lineage>
        <taxon>Eukaryota</taxon>
        <taxon>Metazoa</taxon>
        <taxon>Ecdysozoa</taxon>
        <taxon>Arthropoda</taxon>
        <taxon>Hexapoda</taxon>
        <taxon>Insecta</taxon>
        <taxon>Pterygota</taxon>
        <taxon>Neoptera</taxon>
        <taxon>Endopterygota</taxon>
        <taxon>Coleoptera</taxon>
        <taxon>Polyphaga</taxon>
        <taxon>Cucujiformia</taxon>
        <taxon>Tenebrionidae</taxon>
        <taxon>Pimeliinae</taxon>
        <taxon>Asbolus</taxon>
    </lineage>
</organism>
<gene>
    <name evidence="3" type="ORF">BDFB_008123</name>
</gene>
<dbReference type="OrthoDB" id="6287070at2759"/>
<keyword evidence="4" id="KW-1185">Reference proteome</keyword>
<proteinExistence type="predicted"/>
<evidence type="ECO:0000313" key="4">
    <source>
        <dbReference type="Proteomes" id="UP000292052"/>
    </source>
</evidence>
<feature type="non-terminal residue" evidence="3">
    <location>
        <position position="523"/>
    </location>
</feature>
<sequence length="523" mass="58575">MSTKDFKYGIFIQNELMKELKQGQNQRTALLGQIVKIEAILGGGNVAVRFLKDSETWESTTFCCRQQSIVSVNEKLWPYLYAVTSPQERVKLAKNKERCDKLSNITKDITVGFIDTDQILLGQIMFLGMVRGMGHCVGLKLHQKKKDNKCDGSCAGIQYFNCLPGYGVFTTIDRIVLSNSPLITNKDTTKATDLDLCLEKNVSSLLGNDSKPKNEEIVTRFGEYSKSNLPPKSSTYLRNSLSLQNILETDTVTANSNNDFDQNSIIQPDKSHLIGDKKARIKSEIDLSDIIGGVWHGASDTKELEKFSNLNRTLERNDGDRNGHRENSRANRNKSANILSHFYDSTLPKRNKVATQTAKFYDNTLPRRVNGVKEKNGCASNQEEESNKKINEKSEKASTSSTHNNAQDKPRYHNPRPGTTKDLTIGSLVEVSNDVSEEPLYGVVRWLGAENGTSFVLVGVELEEEHGQLPLTLTDGTHNGERFFKCAENRALFVPLEQCHQDARFQDGIPTPVHHPTEPNFQS</sequence>
<name>A0A482VE72_ASBVE</name>
<dbReference type="FunFam" id="2.30.30.190:FF:000020">
    <property type="entry name" value="Cylindromatosis, isoform D"/>
    <property type="match status" value="1"/>
</dbReference>
<dbReference type="Pfam" id="PF01302">
    <property type="entry name" value="CAP_GLY"/>
    <property type="match status" value="2"/>
</dbReference>
<dbReference type="InterPro" id="IPR000938">
    <property type="entry name" value="CAP-Gly_domain"/>
</dbReference>
<comment type="caution">
    <text evidence="3">The sequence shown here is derived from an EMBL/GenBank/DDBJ whole genome shotgun (WGS) entry which is preliminary data.</text>
</comment>
<dbReference type="AlphaFoldDB" id="A0A482VE72"/>
<feature type="region of interest" description="Disordered" evidence="1">
    <location>
        <begin position="371"/>
        <end position="421"/>
    </location>
</feature>
<dbReference type="Proteomes" id="UP000292052">
    <property type="component" value="Unassembled WGS sequence"/>
</dbReference>
<evidence type="ECO:0000259" key="2">
    <source>
        <dbReference type="PROSITE" id="PS50245"/>
    </source>
</evidence>
<feature type="domain" description="CAP-Gly" evidence="2">
    <location>
        <begin position="448"/>
        <end position="495"/>
    </location>
</feature>
<dbReference type="PROSITE" id="PS50245">
    <property type="entry name" value="CAP_GLY_2"/>
    <property type="match status" value="1"/>
</dbReference>